<dbReference type="Gene3D" id="2.130.10.10">
    <property type="entry name" value="YVTN repeat-like/Quinoprotein amine dehydrogenase"/>
    <property type="match status" value="1"/>
</dbReference>
<evidence type="ECO:0008006" key="6">
    <source>
        <dbReference type="Google" id="ProtNLM"/>
    </source>
</evidence>
<name>A0A061J5V2_TRYRA</name>
<dbReference type="EMBL" id="AUPL01003632">
    <property type="protein sequence ID" value="ESL08662.1"/>
    <property type="molecule type" value="Genomic_DNA"/>
</dbReference>
<comment type="caution">
    <text evidence="4">The sequence shown here is derived from an EMBL/GenBank/DDBJ whole genome shotgun (WGS) entry which is preliminary data.</text>
</comment>
<reference evidence="4 5" key="1">
    <citation type="submission" date="2013-07" db="EMBL/GenBank/DDBJ databases">
        <authorList>
            <person name="Stoco P.H."/>
            <person name="Wagner G."/>
            <person name="Gerber A."/>
            <person name="Zaha A."/>
            <person name="Thompson C."/>
            <person name="Bartholomeu D.C."/>
            <person name="Luckemeyer D.D."/>
            <person name="Bahia D."/>
            <person name="Loreto E."/>
            <person name="Prestes E.B."/>
            <person name="Lima F.M."/>
            <person name="Rodrigues-Luiz G."/>
            <person name="Vallejo G.A."/>
            <person name="Filho J.F."/>
            <person name="Monteiro K.M."/>
            <person name="Tyler K.M."/>
            <person name="de Almeida L.G."/>
            <person name="Ortiz M.F."/>
            <person name="Siervo M.A."/>
            <person name="de Moraes M.H."/>
            <person name="Cunha O.L."/>
            <person name="Mendonca-Neto R."/>
            <person name="Silva R."/>
            <person name="Teixeira S.M."/>
            <person name="Murta S.M."/>
            <person name="Sincero T.C."/>
            <person name="Mendes T.A."/>
            <person name="Urmenyi T.P."/>
            <person name="Silva V.G."/>
            <person name="da Rocha W.D."/>
            <person name="Andersson B."/>
            <person name="Romanha A.J."/>
            <person name="Steindel M."/>
            <person name="de Vasconcelos A.T."/>
            <person name="Grisard E.C."/>
        </authorList>
    </citation>
    <scope>NUCLEOTIDE SEQUENCE [LARGE SCALE GENOMIC DNA]</scope>
    <source>
        <strain evidence="4 5">SC58</strain>
    </source>
</reference>
<dbReference type="SUPFAM" id="SSF50978">
    <property type="entry name" value="WD40 repeat-like"/>
    <property type="match status" value="1"/>
</dbReference>
<dbReference type="InterPro" id="IPR036322">
    <property type="entry name" value="WD40_repeat_dom_sf"/>
</dbReference>
<dbReference type="InterPro" id="IPR015943">
    <property type="entry name" value="WD40/YVTN_repeat-like_dom_sf"/>
</dbReference>
<evidence type="ECO:0000256" key="2">
    <source>
        <dbReference type="ARBA" id="ARBA00022737"/>
    </source>
</evidence>
<dbReference type="InterPro" id="IPR048720">
    <property type="entry name" value="PROPPIN"/>
</dbReference>
<dbReference type="Pfam" id="PF21032">
    <property type="entry name" value="PROPPIN"/>
    <property type="match status" value="1"/>
</dbReference>
<dbReference type="PANTHER" id="PTHR11227">
    <property type="entry name" value="WD-REPEAT PROTEIN INTERACTING WITH PHOSPHOINOSIDES WIPI -RELATED"/>
    <property type="match status" value="1"/>
</dbReference>
<keyword evidence="2" id="KW-0677">Repeat</keyword>
<comment type="similarity">
    <text evidence="3">Belongs to the WD repeat PROPPIN family.</text>
</comment>
<dbReference type="OrthoDB" id="1667587at2759"/>
<dbReference type="Proteomes" id="UP000031737">
    <property type="component" value="Unassembled WGS sequence"/>
</dbReference>
<sequence>MSSVVQTIAPSVGGRFLLLGCTDGLRAYDVQSAGVVKKLIPSPGETPAPRGCRAVGGPVRAAAVLGETPLLAFALEGGVAPELVSEQAVERAAVRGESASSVASTSRVLYLYDAATSQTMAELHFETAVVGIQMNSRRLVVALVECIHIFDLTTLEHLAELRTASPPNLNGLLALSELTTNVHGEAVSYLAFPQSDQGYGDVWMAQIAETQMDHKGECSDKGNTLCGERCGFVERVSIVKAHHCAVVCLAMTRDGTKLATASERGTTVKVFESSSARLLYHFRRGVKAARMLSLSFAPASPLSGLWLAALSNTGTLHVFRCSSAGGSEVVAPAPVLLRAGLELRSFAQATVGKASAASSAPPGPGLDFKAGYEVQCCFFSENERFVFVVLPALCVLGEDAAYAHEESSSGASLLHEQRGVVTPRWILQKYCVYTHGCTLVDSHVLS</sequence>
<gene>
    <name evidence="4" type="ORF">TRSC58_03632</name>
</gene>
<evidence type="ECO:0000313" key="4">
    <source>
        <dbReference type="EMBL" id="ESL08662.1"/>
    </source>
</evidence>
<keyword evidence="5" id="KW-1185">Reference proteome</keyword>
<dbReference type="AlphaFoldDB" id="A0A061J5V2"/>
<evidence type="ECO:0000256" key="1">
    <source>
        <dbReference type="ARBA" id="ARBA00022574"/>
    </source>
</evidence>
<dbReference type="VEuPathDB" id="TriTrypDB:TRSC58_03632"/>
<protein>
    <recommendedName>
        <fullName evidence="6">Autophagy-related protein 18</fullName>
    </recommendedName>
</protein>
<organism evidence="4 5">
    <name type="scientific">Trypanosoma rangeli SC58</name>
    <dbReference type="NCBI Taxonomy" id="429131"/>
    <lineage>
        <taxon>Eukaryota</taxon>
        <taxon>Discoba</taxon>
        <taxon>Euglenozoa</taxon>
        <taxon>Kinetoplastea</taxon>
        <taxon>Metakinetoplastina</taxon>
        <taxon>Trypanosomatida</taxon>
        <taxon>Trypanosomatidae</taxon>
        <taxon>Trypanosoma</taxon>
        <taxon>Herpetosoma</taxon>
    </lineage>
</organism>
<accession>A0A061J5V2</accession>
<proteinExistence type="inferred from homology"/>
<keyword evidence="1" id="KW-0853">WD repeat</keyword>
<evidence type="ECO:0000256" key="3">
    <source>
        <dbReference type="ARBA" id="ARBA00025740"/>
    </source>
</evidence>
<evidence type="ECO:0000313" key="5">
    <source>
        <dbReference type="Proteomes" id="UP000031737"/>
    </source>
</evidence>